<evidence type="ECO:0000256" key="1">
    <source>
        <dbReference type="ARBA" id="ARBA00023117"/>
    </source>
</evidence>
<evidence type="ECO:0000313" key="6">
    <source>
        <dbReference type="Proteomes" id="UP001438707"/>
    </source>
</evidence>
<proteinExistence type="predicted"/>
<dbReference type="AlphaFoldDB" id="A0AAW1RA03"/>
<dbReference type="Proteomes" id="UP001438707">
    <property type="component" value="Unassembled WGS sequence"/>
</dbReference>
<dbReference type="PANTHER" id="PTHR22881">
    <property type="entry name" value="BROMODOMAIN CONTAINING PROTEIN"/>
    <property type="match status" value="1"/>
</dbReference>
<comment type="caution">
    <text evidence="5">The sequence shown here is derived from an EMBL/GenBank/DDBJ whole genome shotgun (WGS) entry which is preliminary data.</text>
</comment>
<reference evidence="5 6" key="1">
    <citation type="journal article" date="2024" name="Nat. Commun.">
        <title>Phylogenomics reveals the evolutionary origins of lichenization in chlorophyte algae.</title>
        <authorList>
            <person name="Puginier C."/>
            <person name="Libourel C."/>
            <person name="Otte J."/>
            <person name="Skaloud P."/>
            <person name="Haon M."/>
            <person name="Grisel S."/>
            <person name="Petersen M."/>
            <person name="Berrin J.G."/>
            <person name="Delaux P.M."/>
            <person name="Dal Grande F."/>
            <person name="Keller J."/>
        </authorList>
    </citation>
    <scope>NUCLEOTIDE SEQUENCE [LARGE SCALE GENOMIC DNA]</scope>
    <source>
        <strain evidence="5 6">SAG 2145</strain>
    </source>
</reference>
<feature type="compositionally biased region" description="Low complexity" evidence="3">
    <location>
        <begin position="794"/>
        <end position="814"/>
    </location>
</feature>
<feature type="compositionally biased region" description="Polar residues" evidence="3">
    <location>
        <begin position="218"/>
        <end position="229"/>
    </location>
</feature>
<feature type="region of interest" description="Disordered" evidence="3">
    <location>
        <begin position="866"/>
        <end position="896"/>
    </location>
</feature>
<organism evidence="5 6">
    <name type="scientific">Apatococcus lobatus</name>
    <dbReference type="NCBI Taxonomy" id="904363"/>
    <lineage>
        <taxon>Eukaryota</taxon>
        <taxon>Viridiplantae</taxon>
        <taxon>Chlorophyta</taxon>
        <taxon>core chlorophytes</taxon>
        <taxon>Trebouxiophyceae</taxon>
        <taxon>Chlorellales</taxon>
        <taxon>Chlorellaceae</taxon>
        <taxon>Apatococcus</taxon>
    </lineage>
</organism>
<dbReference type="InterPro" id="IPR051831">
    <property type="entry name" value="Bromodomain_contain_prot"/>
</dbReference>
<dbReference type="SMART" id="SM00297">
    <property type="entry name" value="BROMO"/>
    <property type="match status" value="1"/>
</dbReference>
<evidence type="ECO:0000256" key="2">
    <source>
        <dbReference type="PROSITE-ProRule" id="PRU00035"/>
    </source>
</evidence>
<keyword evidence="6" id="KW-1185">Reference proteome</keyword>
<feature type="compositionally biased region" description="Polar residues" evidence="3">
    <location>
        <begin position="55"/>
        <end position="68"/>
    </location>
</feature>
<dbReference type="InterPro" id="IPR036427">
    <property type="entry name" value="Bromodomain-like_sf"/>
</dbReference>
<dbReference type="PROSITE" id="PS50014">
    <property type="entry name" value="BROMODOMAIN_2"/>
    <property type="match status" value="1"/>
</dbReference>
<feature type="domain" description="Bromo" evidence="4">
    <location>
        <begin position="275"/>
        <end position="345"/>
    </location>
</feature>
<dbReference type="Gene3D" id="1.20.920.10">
    <property type="entry name" value="Bromodomain-like"/>
    <property type="match status" value="1"/>
</dbReference>
<feature type="region of interest" description="Disordered" evidence="3">
    <location>
        <begin position="680"/>
        <end position="848"/>
    </location>
</feature>
<evidence type="ECO:0000256" key="3">
    <source>
        <dbReference type="SAM" id="MobiDB-lite"/>
    </source>
</evidence>
<gene>
    <name evidence="5" type="ORF">WJX74_002035</name>
</gene>
<feature type="compositionally biased region" description="Polar residues" evidence="3">
    <location>
        <begin position="829"/>
        <end position="846"/>
    </location>
</feature>
<keyword evidence="1 2" id="KW-0103">Bromodomain</keyword>
<sequence>MNGPPRSQGLKVVLKLPKSQAPNKPGQTPRPPNNSSQAQAAQPLKKRKRPEEPVSTPNGWSQPSSSSPAHLLSRASEGLSQAASRPQHPPGSKKSKLAFSGPQINPVDPFASQAHPTVKPRFTVKVAGQAPTPRPDWSSPQPEQGAGPSTVKLGSVPPSKQQKGLKSKKPKASELSSSDPFLPAANGLAEPPGQHAHPRPKLKVKQAQATRPPVPAPSETNISEPSASGLTEDDASFQQHRPMGAPPLSNTAAAEQRPDIPVTRQDLLRVVDRVQQKDWYEIFRDPVTDAVAPGYSQKISRPMDFTKIRAQLEAGFYRSWDTLMEDMETMFNNAMIYNTDDTVFHQQAKSLLDITRQTIGYARKGIKDMRGRTAGSVRKHNAQFVANEKADRDARRLAARATKQAARNAKMAELAAASGLALPSDLAQARPDALGGAERDGFGERAATTRARDAEARRQQLLDENVRMTYCAKSKDPASMRWHSLAGGANGEGAAFAKGLAVRSCIHSVAPPRDAYSRSIAHFAEGLSGKARDLALARAAHFMAANAARSTAAPVQRPAATPSAHSSLRQVTPPMGSHANPHAFRTTPPIVMSAPHNSSTPAAGHGNRTMGRVPGIPAASAASPAAPHRATHQQLAQQLPVAHGTASPMGSLGAPSRDCVTAFGSPFTPMQQTVQPNHRALGSHGPTAHSQYSHYRPPLSGLTVTSHGAGTNLPSIAPSSMHPTACTPAGSSSRPVAFPSGHASDPLKYSGATSHPGHDRPAGIATHQEGSRGLQGLPLGTSSHVSSPRPPSHSLPGQQQQPQQQPSFHHLQQQRGPSPLGTMSHGTAAVQQQTQRAPTPLGQSSLYGDKASSIAPAEYHASSWRAQHQDIGPGGHRQHDSRPGQNHPRLPASSAVQTGYSSTAQLANHQGTQLPGSGSLPMHEPKLPRGLAYGASTWGM</sequence>
<dbReference type="PRINTS" id="PR00503">
    <property type="entry name" value="BROMODOMAIN"/>
</dbReference>
<feature type="region of interest" description="Disordered" evidence="3">
    <location>
        <begin position="1"/>
        <end position="260"/>
    </location>
</feature>
<dbReference type="InterPro" id="IPR001487">
    <property type="entry name" value="Bromodomain"/>
</dbReference>
<feature type="compositionally biased region" description="Polar residues" evidence="3">
    <location>
        <begin position="702"/>
        <end position="722"/>
    </location>
</feature>
<evidence type="ECO:0000313" key="5">
    <source>
        <dbReference type="EMBL" id="KAK9830677.1"/>
    </source>
</evidence>
<dbReference type="PANTHER" id="PTHR22881:SF27">
    <property type="entry name" value="BROMODOMAIN CONTAINING 7_9"/>
    <property type="match status" value="1"/>
</dbReference>
<dbReference type="Pfam" id="PF00439">
    <property type="entry name" value="Bromodomain"/>
    <property type="match status" value="1"/>
</dbReference>
<name>A0AAW1RA03_9CHLO</name>
<evidence type="ECO:0000259" key="4">
    <source>
        <dbReference type="PROSITE" id="PS50014"/>
    </source>
</evidence>
<protein>
    <recommendedName>
        <fullName evidence="4">Bromo domain-containing protein</fullName>
    </recommendedName>
</protein>
<feature type="region of interest" description="Disordered" evidence="3">
    <location>
        <begin position="432"/>
        <end position="458"/>
    </location>
</feature>
<dbReference type="SUPFAM" id="SSF47370">
    <property type="entry name" value="Bromodomain"/>
    <property type="match status" value="1"/>
</dbReference>
<accession>A0AAW1RA03</accession>
<dbReference type="EMBL" id="JALJOS010000015">
    <property type="protein sequence ID" value="KAK9830677.1"/>
    <property type="molecule type" value="Genomic_DNA"/>
</dbReference>
<feature type="region of interest" description="Disordered" evidence="3">
    <location>
        <begin position="909"/>
        <end position="940"/>
    </location>
</feature>
<dbReference type="CDD" id="cd04369">
    <property type="entry name" value="Bromodomain"/>
    <property type="match status" value="1"/>
</dbReference>